<keyword evidence="1" id="KW-0472">Membrane</keyword>
<organism evidence="2 3">
    <name type="scientific">Ameca splendens</name>
    <dbReference type="NCBI Taxonomy" id="208324"/>
    <lineage>
        <taxon>Eukaryota</taxon>
        <taxon>Metazoa</taxon>
        <taxon>Chordata</taxon>
        <taxon>Craniata</taxon>
        <taxon>Vertebrata</taxon>
        <taxon>Euteleostomi</taxon>
        <taxon>Actinopterygii</taxon>
        <taxon>Neopterygii</taxon>
        <taxon>Teleostei</taxon>
        <taxon>Neoteleostei</taxon>
        <taxon>Acanthomorphata</taxon>
        <taxon>Ovalentaria</taxon>
        <taxon>Atherinomorphae</taxon>
        <taxon>Cyprinodontiformes</taxon>
        <taxon>Goodeidae</taxon>
        <taxon>Ameca</taxon>
    </lineage>
</organism>
<name>A0ABV1AAQ7_9TELE</name>
<comment type="caution">
    <text evidence="2">The sequence shown here is derived from an EMBL/GenBank/DDBJ whole genome shotgun (WGS) entry which is preliminary data.</text>
</comment>
<dbReference type="Proteomes" id="UP001469553">
    <property type="component" value="Unassembled WGS sequence"/>
</dbReference>
<sequence length="197" mass="21867">MYLNGTNCICKAAKSTVTAVHLRSMFSAFPLLKTSSSPVRATMSEPGCTQLPVCGCSAAELRFYCTSRVGFSDTGETGKLCRKPGMNFSLSLIIGGNVKKLVFFSPAGTLPQIGQAAQKHLQQARFQCLKDYFIQNDGACGTKWTIPWARKAKIKLSYCVFYVKLLFIPPCLKAKHNPCCFFVFFVFWFFSFGLTDL</sequence>
<evidence type="ECO:0000313" key="3">
    <source>
        <dbReference type="Proteomes" id="UP001469553"/>
    </source>
</evidence>
<evidence type="ECO:0000313" key="2">
    <source>
        <dbReference type="EMBL" id="MEQ2315152.1"/>
    </source>
</evidence>
<feature type="transmembrane region" description="Helical" evidence="1">
    <location>
        <begin position="179"/>
        <end position="195"/>
    </location>
</feature>
<proteinExistence type="predicted"/>
<gene>
    <name evidence="2" type="ORF">AMECASPLE_019185</name>
</gene>
<keyword evidence="3" id="KW-1185">Reference proteome</keyword>
<reference evidence="2 3" key="1">
    <citation type="submission" date="2021-06" db="EMBL/GenBank/DDBJ databases">
        <authorList>
            <person name="Palmer J.M."/>
        </authorList>
    </citation>
    <scope>NUCLEOTIDE SEQUENCE [LARGE SCALE GENOMIC DNA]</scope>
    <source>
        <strain evidence="2 3">AS_MEX2019</strain>
        <tissue evidence="2">Muscle</tissue>
    </source>
</reference>
<accession>A0ABV1AAQ7</accession>
<evidence type="ECO:0000256" key="1">
    <source>
        <dbReference type="SAM" id="Phobius"/>
    </source>
</evidence>
<dbReference type="EMBL" id="JAHRIP010086173">
    <property type="protein sequence ID" value="MEQ2315152.1"/>
    <property type="molecule type" value="Genomic_DNA"/>
</dbReference>
<keyword evidence="1" id="KW-0812">Transmembrane</keyword>
<protein>
    <submittedName>
        <fullName evidence="2">Uncharacterized protein</fullName>
    </submittedName>
</protein>
<keyword evidence="1" id="KW-1133">Transmembrane helix</keyword>